<organism evidence="2 3">
    <name type="scientific">Pseudomonas brassicacearum</name>
    <dbReference type="NCBI Taxonomy" id="930166"/>
    <lineage>
        <taxon>Bacteria</taxon>
        <taxon>Pseudomonadati</taxon>
        <taxon>Pseudomonadota</taxon>
        <taxon>Gammaproteobacteria</taxon>
        <taxon>Pseudomonadales</taxon>
        <taxon>Pseudomonadaceae</taxon>
        <taxon>Pseudomonas</taxon>
    </lineage>
</organism>
<feature type="coiled-coil region" evidence="1">
    <location>
        <begin position="30"/>
        <end position="57"/>
    </location>
</feature>
<comment type="caution">
    <text evidence="2">The sequence shown here is derived from an EMBL/GenBank/DDBJ whole genome shotgun (WGS) entry which is preliminary data.</text>
</comment>
<dbReference type="Proteomes" id="UP000284049">
    <property type="component" value="Unassembled WGS sequence"/>
</dbReference>
<evidence type="ECO:0000256" key="1">
    <source>
        <dbReference type="SAM" id="Coils"/>
    </source>
</evidence>
<dbReference type="EMBL" id="MOBC01000005">
    <property type="protein sequence ID" value="ROM84902.1"/>
    <property type="molecule type" value="Genomic_DNA"/>
</dbReference>
<dbReference type="AlphaFoldDB" id="A0A423GDJ4"/>
<proteinExistence type="predicted"/>
<gene>
    <name evidence="2" type="ORF">BK652_10005</name>
</gene>
<keyword evidence="1" id="KW-0175">Coiled coil</keyword>
<dbReference type="RefSeq" id="WP_185057660.1">
    <property type="nucleotide sequence ID" value="NZ_MOBC01000005.1"/>
</dbReference>
<name>A0A423GDJ4_9PSED</name>
<sequence length="135" mass="14909">MSDVQRFWCHEASNIRCVREADFNRVAAENQALQQRLTTADQRIDELEQALKFYAEREHYHFESGNWDTVSGEPLNILWCGDEPDFIEDGSVARAALSASLGQCQTPKWVDCPGDGVSACKKCPGTSTGAAPAKS</sequence>
<reference evidence="2 3" key="1">
    <citation type="submission" date="2016-10" db="EMBL/GenBank/DDBJ databases">
        <title>Comparative genome analysis of multiple Pseudomonas spp. focuses on biocontrol and plant growth promoting traits.</title>
        <authorList>
            <person name="Tao X.-Y."/>
            <person name="Taylor C.G."/>
        </authorList>
    </citation>
    <scope>NUCLEOTIDE SEQUENCE [LARGE SCALE GENOMIC DNA]</scope>
    <source>
        <strain evidence="2 3">Wood3</strain>
    </source>
</reference>
<accession>A0A423GDJ4</accession>
<evidence type="ECO:0000313" key="3">
    <source>
        <dbReference type="Proteomes" id="UP000284049"/>
    </source>
</evidence>
<protein>
    <submittedName>
        <fullName evidence="2">Uncharacterized protein</fullName>
    </submittedName>
</protein>
<evidence type="ECO:0000313" key="2">
    <source>
        <dbReference type="EMBL" id="ROM84902.1"/>
    </source>
</evidence>